<accession>A0ABP0GFR5</accession>
<dbReference type="Proteomes" id="UP001642483">
    <property type="component" value="Unassembled WGS sequence"/>
</dbReference>
<dbReference type="InterPro" id="IPR020904">
    <property type="entry name" value="Sc_DH/Rdtase_CS"/>
</dbReference>
<dbReference type="InterPro" id="IPR036291">
    <property type="entry name" value="NAD(P)-bd_dom_sf"/>
</dbReference>
<dbReference type="EMBL" id="CAWYQH010000119">
    <property type="protein sequence ID" value="CAK8690622.1"/>
    <property type="molecule type" value="Genomic_DNA"/>
</dbReference>
<evidence type="ECO:0000256" key="2">
    <source>
        <dbReference type="ARBA" id="ARBA00023002"/>
    </source>
</evidence>
<dbReference type="Pfam" id="PF00106">
    <property type="entry name" value="adh_short"/>
    <property type="match status" value="1"/>
</dbReference>
<reference evidence="4 5" key="1">
    <citation type="submission" date="2024-02" db="EMBL/GenBank/DDBJ databases">
        <authorList>
            <person name="Daric V."/>
            <person name="Darras S."/>
        </authorList>
    </citation>
    <scope>NUCLEOTIDE SEQUENCE [LARGE SCALE GENOMIC DNA]</scope>
</reference>
<evidence type="ECO:0000256" key="1">
    <source>
        <dbReference type="ARBA" id="ARBA00006484"/>
    </source>
</evidence>
<dbReference type="PROSITE" id="PS00061">
    <property type="entry name" value="ADH_SHORT"/>
    <property type="match status" value="1"/>
</dbReference>
<name>A0ABP0GFR5_CLALP</name>
<evidence type="ECO:0000313" key="4">
    <source>
        <dbReference type="EMBL" id="CAK8690622.1"/>
    </source>
</evidence>
<evidence type="ECO:0000256" key="3">
    <source>
        <dbReference type="RuleBase" id="RU000363"/>
    </source>
</evidence>
<organism evidence="4 5">
    <name type="scientific">Clavelina lepadiformis</name>
    <name type="common">Light-bulb sea squirt</name>
    <name type="synonym">Ascidia lepadiformis</name>
    <dbReference type="NCBI Taxonomy" id="159417"/>
    <lineage>
        <taxon>Eukaryota</taxon>
        <taxon>Metazoa</taxon>
        <taxon>Chordata</taxon>
        <taxon>Tunicata</taxon>
        <taxon>Ascidiacea</taxon>
        <taxon>Aplousobranchia</taxon>
        <taxon>Clavelinidae</taxon>
        <taxon>Clavelina</taxon>
    </lineage>
</organism>
<dbReference type="InterPro" id="IPR002347">
    <property type="entry name" value="SDR_fam"/>
</dbReference>
<dbReference type="Gene3D" id="3.40.50.720">
    <property type="entry name" value="NAD(P)-binding Rossmann-like Domain"/>
    <property type="match status" value="1"/>
</dbReference>
<dbReference type="PRINTS" id="PR00080">
    <property type="entry name" value="SDRFAMILY"/>
</dbReference>
<comment type="similarity">
    <text evidence="1 3">Belongs to the short-chain dehydrogenases/reductases (SDR) family.</text>
</comment>
<dbReference type="PANTHER" id="PTHR43115">
    <property type="entry name" value="DEHYDROGENASE/REDUCTASE SDR FAMILY MEMBER 11"/>
    <property type="match status" value="1"/>
</dbReference>
<sequence length="251" mass="27569">MESWIGKVALVTGASAGIGAAIVKKLVENGMEVVGCARNLDKLNEIATKVNKAGPGHMYPYKCDLVDENQILAVFEYIKKQFGTIHICINNAAVCYHTPMVSADTEHLKEMVNVNILALCITTREAITLMKNTNVDDGHIVNINGNAGHKICFEPFYSATKYAVTALTEGLRQELRAANSRIRATAISPGLVKTELMYRMRKDDSRSVDDLYATKPSLQPDDVANAVSFAITSPSHVEINDMRIRPTGQWN</sequence>
<dbReference type="PRINTS" id="PR00081">
    <property type="entry name" value="GDHRDH"/>
</dbReference>
<protein>
    <recommendedName>
        <fullName evidence="6">Dehydrogenase/reductase SDR family member 11</fullName>
    </recommendedName>
</protein>
<comment type="caution">
    <text evidence="4">The sequence shown here is derived from an EMBL/GenBank/DDBJ whole genome shotgun (WGS) entry which is preliminary data.</text>
</comment>
<keyword evidence="5" id="KW-1185">Reference proteome</keyword>
<evidence type="ECO:0000313" key="5">
    <source>
        <dbReference type="Proteomes" id="UP001642483"/>
    </source>
</evidence>
<proteinExistence type="inferred from homology"/>
<dbReference type="PANTHER" id="PTHR43115:SF4">
    <property type="entry name" value="DEHYDROGENASE_REDUCTASE SDR FAMILY MEMBER 11"/>
    <property type="match status" value="1"/>
</dbReference>
<gene>
    <name evidence="4" type="ORF">CVLEPA_LOCUS23219</name>
</gene>
<dbReference type="SUPFAM" id="SSF51735">
    <property type="entry name" value="NAD(P)-binding Rossmann-fold domains"/>
    <property type="match status" value="1"/>
</dbReference>
<evidence type="ECO:0008006" key="6">
    <source>
        <dbReference type="Google" id="ProtNLM"/>
    </source>
</evidence>
<keyword evidence="2" id="KW-0560">Oxidoreductase</keyword>